<gene>
    <name evidence="1" type="ORF">J2X01_003945</name>
</gene>
<dbReference type="EMBL" id="JAVDVQ010000027">
    <property type="protein sequence ID" value="MDR7084632.1"/>
    <property type="molecule type" value="Genomic_DNA"/>
</dbReference>
<comment type="caution">
    <text evidence="1">The sequence shown here is derived from an EMBL/GenBank/DDBJ whole genome shotgun (WGS) entry which is preliminary data.</text>
</comment>
<dbReference type="Proteomes" id="UP001252243">
    <property type="component" value="Unassembled WGS sequence"/>
</dbReference>
<sequence length="45" mass="4782">MDNEVQIVRQGAGSLTRVSLRGKTELMIAFVTAGVVVVLAKRVAP</sequence>
<evidence type="ECO:0000313" key="2">
    <source>
        <dbReference type="Proteomes" id="UP001252243"/>
    </source>
</evidence>
<organism evidence="1 2">
    <name type="scientific">Arthrobacter ginsengisoli</name>
    <dbReference type="NCBI Taxonomy" id="1356565"/>
    <lineage>
        <taxon>Bacteria</taxon>
        <taxon>Bacillati</taxon>
        <taxon>Actinomycetota</taxon>
        <taxon>Actinomycetes</taxon>
        <taxon>Micrococcales</taxon>
        <taxon>Micrococcaceae</taxon>
        <taxon>Arthrobacter</taxon>
    </lineage>
</organism>
<evidence type="ECO:0000313" key="1">
    <source>
        <dbReference type="EMBL" id="MDR7084632.1"/>
    </source>
</evidence>
<name>A0ABU1UHG1_9MICC</name>
<accession>A0ABU1UHG1</accession>
<protein>
    <submittedName>
        <fullName evidence="1">Uncharacterized protein</fullName>
    </submittedName>
</protein>
<keyword evidence="2" id="KW-1185">Reference proteome</keyword>
<reference evidence="1 2" key="1">
    <citation type="submission" date="2023-07" db="EMBL/GenBank/DDBJ databases">
        <title>Sorghum-associated microbial communities from plants grown in Nebraska, USA.</title>
        <authorList>
            <person name="Schachtman D."/>
        </authorList>
    </citation>
    <scope>NUCLEOTIDE SEQUENCE [LARGE SCALE GENOMIC DNA]</scope>
    <source>
        <strain evidence="1 2">BE167</strain>
    </source>
</reference>
<proteinExistence type="predicted"/>